<dbReference type="InterPro" id="IPR027417">
    <property type="entry name" value="P-loop_NTPase"/>
</dbReference>
<proteinExistence type="predicted"/>
<sequence>MPRPPLQQAIHLANAGKLHDAEAVCRQALKQKPGNPQALRLLGQLTRQTGKAAESVQLFQQLGRARPNDLQLLGELGASLAAANQPNLALPVLRRAIQAMPKAVEWQLWLGRCHLRRFDTPAALAVLDAAHKAAPDNTEITLELARARLLAAEPIEAETLLRGLLEHEPASLPALLALAGSLEQQHRLDEQITILRTILEIDPDSTTAITGLAKCLRAKGDDDEAAAILEPLAVGVLSPANAPAVAFALAPIYRDQGRLDDCKALFDRALALEPLPVPVRASLTFGLADTLHRLRRDDEAFAAYRYANDALPRTFSREHKERMYDDIRRAFDADTLRNSPLATLDASRCLFIVGMPRSGTSLVEQILDAHPLVFGAGELNDLQHAITHACSSFGGPGVRCFESLTTDALNAGAKHYLDALTHRAPEAARITDKMPHNFEMLGLVNRMLPGARVIHCTRHPIDNCLSLYFTQLSAFHSYATNLEDLGTAYSLYRELMQHWKAACALPMIEVSYEDMVADTETNARRIIEFAGLDWDDRCLRFYETDHAVTTASVEQVRQPIYTTSVARWKRYEHHLGPLIESLRKGGVDLSD</sequence>
<dbReference type="PROSITE" id="PS50005">
    <property type="entry name" value="TPR"/>
    <property type="match status" value="1"/>
</dbReference>
<dbReference type="Gene3D" id="1.25.40.10">
    <property type="entry name" value="Tetratricopeptide repeat domain"/>
    <property type="match status" value="3"/>
</dbReference>
<dbReference type="InterPro" id="IPR019734">
    <property type="entry name" value="TPR_rpt"/>
</dbReference>
<dbReference type="SMART" id="SM00028">
    <property type="entry name" value="TPR"/>
    <property type="match status" value="6"/>
</dbReference>
<dbReference type="Gene3D" id="3.40.50.300">
    <property type="entry name" value="P-loop containing nucleotide triphosphate hydrolases"/>
    <property type="match status" value="1"/>
</dbReference>
<dbReference type="Pfam" id="PF14559">
    <property type="entry name" value="TPR_19"/>
    <property type="match status" value="1"/>
</dbReference>
<evidence type="ECO:0000313" key="2">
    <source>
        <dbReference type="EMBL" id="VAX41183.1"/>
    </source>
</evidence>
<dbReference type="GO" id="GO:0008476">
    <property type="term" value="F:protein-tyrosine sulfotransferase activity"/>
    <property type="evidence" value="ECO:0007669"/>
    <property type="project" value="InterPro"/>
</dbReference>
<dbReference type="GO" id="GO:0005794">
    <property type="term" value="C:Golgi apparatus"/>
    <property type="evidence" value="ECO:0007669"/>
    <property type="project" value="UniProtKB-ARBA"/>
</dbReference>
<reference evidence="2" key="1">
    <citation type="submission" date="2018-06" db="EMBL/GenBank/DDBJ databases">
        <authorList>
            <person name="Zhirakovskaya E."/>
        </authorList>
    </citation>
    <scope>NUCLEOTIDE SEQUENCE</scope>
</reference>
<dbReference type="SUPFAM" id="SSF48452">
    <property type="entry name" value="TPR-like"/>
    <property type="match status" value="2"/>
</dbReference>
<organism evidence="2">
    <name type="scientific">hydrothermal vent metagenome</name>
    <dbReference type="NCBI Taxonomy" id="652676"/>
    <lineage>
        <taxon>unclassified sequences</taxon>
        <taxon>metagenomes</taxon>
        <taxon>ecological metagenomes</taxon>
    </lineage>
</organism>
<dbReference type="InterPro" id="IPR026634">
    <property type="entry name" value="TPST-like"/>
</dbReference>
<dbReference type="Pfam" id="PF13432">
    <property type="entry name" value="TPR_16"/>
    <property type="match status" value="3"/>
</dbReference>
<protein>
    <submittedName>
        <fullName evidence="2">TPR domain protein</fullName>
    </submittedName>
</protein>
<keyword evidence="1" id="KW-0808">Transferase</keyword>
<dbReference type="EMBL" id="UOGK01000503">
    <property type="protein sequence ID" value="VAX41183.1"/>
    <property type="molecule type" value="Genomic_DNA"/>
</dbReference>
<dbReference type="PANTHER" id="PTHR12788">
    <property type="entry name" value="PROTEIN-TYROSINE SULFOTRANSFERASE 2"/>
    <property type="match status" value="1"/>
</dbReference>
<dbReference type="SUPFAM" id="SSF52540">
    <property type="entry name" value="P-loop containing nucleoside triphosphate hydrolases"/>
    <property type="match status" value="1"/>
</dbReference>
<evidence type="ECO:0000256" key="1">
    <source>
        <dbReference type="ARBA" id="ARBA00022679"/>
    </source>
</evidence>
<name>A0A3B1DW39_9ZZZZ</name>
<dbReference type="AlphaFoldDB" id="A0A3B1DW39"/>
<dbReference type="InterPro" id="IPR011990">
    <property type="entry name" value="TPR-like_helical_dom_sf"/>
</dbReference>
<dbReference type="PANTHER" id="PTHR12788:SF10">
    <property type="entry name" value="PROTEIN-TYROSINE SULFOTRANSFERASE"/>
    <property type="match status" value="1"/>
</dbReference>
<gene>
    <name evidence="2" type="ORF">MNBD_PLANCTO03-1940</name>
</gene>
<dbReference type="Pfam" id="PF13469">
    <property type="entry name" value="Sulfotransfer_3"/>
    <property type="match status" value="1"/>
</dbReference>
<accession>A0A3B1DW39</accession>